<evidence type="ECO:0000313" key="3">
    <source>
        <dbReference type="Proteomes" id="UP000516148"/>
    </source>
</evidence>
<sequence>MPNLDGGHYFFTGIVPVNNTGIVQHEAMKSSPIHMVREALETLPTALQSHASEKIGIQSPFARSLRTHFARIVVLDEPFYNGRDHADALVSAIRGTDLLEAQPVDALACPYLLVMIDFDPADAQGKGEPRGYFEELWRLMPAELTAVFRYCYGFDAVTDAASFAGFILACQVETTMPFNDYWVGAPQLPSLSTAMLAAVPIVGLAVPLLLAWCWHWSWWQGLLLGIGGALLGVLIDYWLVMRRGGKPFPAAPNSTLRDVLKALYLQQAFTRFVIARQGADPATLGPAFRAFLAEHRPGDLDAPTQSPGVIRSHFPKGAA</sequence>
<dbReference type="KEGG" id="spap:H3Z74_24225"/>
<protein>
    <submittedName>
        <fullName evidence="2">Uncharacterized protein</fullName>
    </submittedName>
</protein>
<keyword evidence="1" id="KW-0812">Transmembrane</keyword>
<organism evidence="2 3">
    <name type="scientific">Sphingomonas alpina</name>
    <dbReference type="NCBI Taxonomy" id="653931"/>
    <lineage>
        <taxon>Bacteria</taxon>
        <taxon>Pseudomonadati</taxon>
        <taxon>Pseudomonadota</taxon>
        <taxon>Alphaproteobacteria</taxon>
        <taxon>Sphingomonadales</taxon>
        <taxon>Sphingomonadaceae</taxon>
        <taxon>Sphingomonas</taxon>
    </lineage>
</organism>
<gene>
    <name evidence="2" type="ORF">H3Z74_24225</name>
</gene>
<feature type="transmembrane region" description="Helical" evidence="1">
    <location>
        <begin position="194"/>
        <end position="212"/>
    </location>
</feature>
<feature type="transmembrane region" description="Helical" evidence="1">
    <location>
        <begin position="218"/>
        <end position="239"/>
    </location>
</feature>
<proteinExistence type="predicted"/>
<keyword evidence="3" id="KW-1185">Reference proteome</keyword>
<evidence type="ECO:0000313" key="2">
    <source>
        <dbReference type="EMBL" id="QNQ09687.1"/>
    </source>
</evidence>
<dbReference type="EMBL" id="CP061038">
    <property type="protein sequence ID" value="QNQ09687.1"/>
    <property type="molecule type" value="Genomic_DNA"/>
</dbReference>
<dbReference type="Proteomes" id="UP000516148">
    <property type="component" value="Chromosome"/>
</dbReference>
<name>A0A7H0LJ34_9SPHN</name>
<keyword evidence="1" id="KW-1133">Transmembrane helix</keyword>
<evidence type="ECO:0000256" key="1">
    <source>
        <dbReference type="SAM" id="Phobius"/>
    </source>
</evidence>
<dbReference type="RefSeq" id="WP_187761997.1">
    <property type="nucleotide sequence ID" value="NZ_CP061038.1"/>
</dbReference>
<dbReference type="AlphaFoldDB" id="A0A7H0LJ34"/>
<keyword evidence="1" id="KW-0472">Membrane</keyword>
<reference evidence="2 3" key="1">
    <citation type="submission" date="2020-09" db="EMBL/GenBank/DDBJ databases">
        <title>Sphingomonas sp., a new species isolated from pork steak.</title>
        <authorList>
            <person name="Heidler von Heilborn D."/>
        </authorList>
    </citation>
    <scope>NUCLEOTIDE SEQUENCE [LARGE SCALE GENOMIC DNA]</scope>
    <source>
        <strain evidence="3">S8-3T</strain>
    </source>
</reference>
<accession>A0A7H0LJ34</accession>